<dbReference type="InterPro" id="IPR010272">
    <property type="entry name" value="T6SS_TssF"/>
</dbReference>
<dbReference type="Proteomes" id="UP000032266">
    <property type="component" value="Chromosome"/>
</dbReference>
<evidence type="ECO:0000313" key="1">
    <source>
        <dbReference type="EMBL" id="AJQ93827.1"/>
    </source>
</evidence>
<proteinExistence type="predicted"/>
<accession>A0A0C5VGV5</accession>
<keyword evidence="2" id="KW-1185">Reference proteome</keyword>
<name>A0A0C5VGV5_9GAMM</name>
<dbReference type="HOGENOM" id="CLU_028593_2_1_6"/>
<gene>
    <name evidence="1" type="ORF">YC6258_01783</name>
</gene>
<sequence>MKEYFEAEMRLLQDAAQEFAEAYPEQAAMLNLNAVKDRDPYVERLLEGMAFLTAKVRERIDDGVPELSENLLDQINPSLCRPYPSYTLVQFSPSRQHKKTIEISKGTNLAASGVGPEEVRCEYVTTSVLKVQPLVITHASAMDKLGGGTRVQIDIQKLSNFEWEDLELTDLLLHLHCDHALAYALYECLTNVKGEASVSVEGGSFVGRLTVRPALLRPYDSLLPSGSRGHVAFNLLHDYFNARDKFLFIDIDGFQPESWPQSANSIKLLIETPTALPAGHNIGKDTFQLNCIPAVNLFDAQTEPVVVNGKLPDYPLLVDHSYRNCANVYSVQHVVGRNPQTGHTREYQPLQNLTYRRASDPTYSTYNRNMPNGKRRSFISVSGHTAIATEILSVDVLASNEDYPRQYLDIGKLKELASDIDQNLEVRNITRPSRMLRAPDIHDYQWQLISLMSLTLSSLGEVDKLKTLLSLFDWSDQEENKNRILAIEKVDVQLKHKVTKGILCQGLEISLEINESGFSSRSDIYLFGTVLHQFFSDYANITEYVETRVTALPSYKEWTWKPNIGRRLII</sequence>
<dbReference type="AlphaFoldDB" id="A0A0C5VGV5"/>
<dbReference type="KEGG" id="gsn:YC6258_01783"/>
<dbReference type="PIRSF" id="PIRSF028304">
    <property type="entry name" value="UCP028304"/>
    <property type="match status" value="1"/>
</dbReference>
<dbReference type="PANTHER" id="PTHR35370:SF1">
    <property type="entry name" value="TYPE VI SECRETION SYSTEM COMPONENT TSSF1"/>
    <property type="match status" value="1"/>
</dbReference>
<dbReference type="Pfam" id="PF05947">
    <property type="entry name" value="T6SS_TssF"/>
    <property type="match status" value="1"/>
</dbReference>
<dbReference type="STRING" id="1445510.YC6258_01783"/>
<organism evidence="1 2">
    <name type="scientific">Gynuella sunshinyii YC6258</name>
    <dbReference type="NCBI Taxonomy" id="1445510"/>
    <lineage>
        <taxon>Bacteria</taxon>
        <taxon>Pseudomonadati</taxon>
        <taxon>Pseudomonadota</taxon>
        <taxon>Gammaproteobacteria</taxon>
        <taxon>Oceanospirillales</taxon>
        <taxon>Saccharospirillaceae</taxon>
        <taxon>Gynuella</taxon>
    </lineage>
</organism>
<evidence type="ECO:0000313" key="2">
    <source>
        <dbReference type="Proteomes" id="UP000032266"/>
    </source>
</evidence>
<dbReference type="NCBIfam" id="TIGR03359">
    <property type="entry name" value="VI_chp_6"/>
    <property type="match status" value="1"/>
</dbReference>
<reference evidence="1 2" key="1">
    <citation type="submission" date="2014-01" db="EMBL/GenBank/DDBJ databases">
        <title>Full genme sequencing of cellulolytic bacterium Gynuella sunshinyii YC6258T gen. nov., sp. nov.</title>
        <authorList>
            <person name="Khan H."/>
            <person name="Chung E.J."/>
            <person name="Chung Y.R."/>
        </authorList>
    </citation>
    <scope>NUCLEOTIDE SEQUENCE [LARGE SCALE GENOMIC DNA]</scope>
    <source>
        <strain evidence="1 2">YC6258</strain>
    </source>
</reference>
<evidence type="ECO:0008006" key="3">
    <source>
        <dbReference type="Google" id="ProtNLM"/>
    </source>
</evidence>
<protein>
    <recommendedName>
        <fullName evidence="3">Type VI secretion protein, VC_A0110 family</fullName>
    </recommendedName>
</protein>
<dbReference type="RefSeq" id="WP_044616496.1">
    <property type="nucleotide sequence ID" value="NZ_CP007142.1"/>
</dbReference>
<dbReference type="PATRIC" id="fig|1445510.3.peg.1747"/>
<dbReference type="OrthoDB" id="9763676at2"/>
<dbReference type="PANTHER" id="PTHR35370">
    <property type="entry name" value="CYTOPLASMIC PROTEIN-RELATED-RELATED"/>
    <property type="match status" value="1"/>
</dbReference>
<dbReference type="EMBL" id="CP007142">
    <property type="protein sequence ID" value="AJQ93827.1"/>
    <property type="molecule type" value="Genomic_DNA"/>
</dbReference>